<dbReference type="InterPro" id="IPR032687">
    <property type="entry name" value="AraC-type_N"/>
</dbReference>
<evidence type="ECO:0000256" key="3">
    <source>
        <dbReference type="ARBA" id="ARBA00023163"/>
    </source>
</evidence>
<keyword evidence="1" id="KW-0805">Transcription regulation</keyword>
<keyword evidence="2" id="KW-0238">DNA-binding</keyword>
<dbReference type="RefSeq" id="WP_013126175.1">
    <property type="nucleotide sequence ID" value="NC_014158.1"/>
</dbReference>
<dbReference type="Gene3D" id="1.10.10.60">
    <property type="entry name" value="Homeodomain-like"/>
    <property type="match status" value="1"/>
</dbReference>
<evidence type="ECO:0000256" key="1">
    <source>
        <dbReference type="ARBA" id="ARBA00023015"/>
    </source>
</evidence>
<dbReference type="InterPro" id="IPR009057">
    <property type="entry name" value="Homeodomain-like_sf"/>
</dbReference>
<dbReference type="GO" id="GO:0005829">
    <property type="term" value="C:cytosol"/>
    <property type="evidence" value="ECO:0007669"/>
    <property type="project" value="TreeGrafter"/>
</dbReference>
<dbReference type="STRING" id="521096.Tpau_1519"/>
<gene>
    <name evidence="5" type="ordered locus">Tpau_1519</name>
</gene>
<name>D5UXQ1_TSUPD</name>
<evidence type="ECO:0000256" key="2">
    <source>
        <dbReference type="ARBA" id="ARBA00023125"/>
    </source>
</evidence>
<proteinExistence type="predicted"/>
<evidence type="ECO:0000313" key="6">
    <source>
        <dbReference type="Proteomes" id="UP000001213"/>
    </source>
</evidence>
<feature type="domain" description="HTH araC/xylS-type" evidence="4">
    <location>
        <begin position="251"/>
        <end position="348"/>
    </location>
</feature>
<dbReference type="EMBL" id="CP001966">
    <property type="protein sequence ID" value="ADG78143.1"/>
    <property type="molecule type" value="Genomic_DNA"/>
</dbReference>
<evidence type="ECO:0000313" key="5">
    <source>
        <dbReference type="EMBL" id="ADG78143.1"/>
    </source>
</evidence>
<reference evidence="5 6" key="2">
    <citation type="journal article" date="2011" name="Stand. Genomic Sci.">
        <title>Complete genome sequence of Tsukamurella paurometabola type strain (no. 33).</title>
        <authorList>
            <person name="Munk A.C."/>
            <person name="Lapidus A."/>
            <person name="Lucas S."/>
            <person name="Nolan M."/>
            <person name="Tice H."/>
            <person name="Cheng J.F."/>
            <person name="Del Rio T.G."/>
            <person name="Goodwin L."/>
            <person name="Pitluck S."/>
            <person name="Liolios K."/>
            <person name="Huntemann M."/>
            <person name="Ivanova N."/>
            <person name="Mavromatis K."/>
            <person name="Mikhailova N."/>
            <person name="Pati A."/>
            <person name="Chen A."/>
            <person name="Palaniappan K."/>
            <person name="Tapia R."/>
            <person name="Han C."/>
            <person name="Land M."/>
            <person name="Hauser L."/>
            <person name="Chang Y.J."/>
            <person name="Jeffries C.D."/>
            <person name="Brettin T."/>
            <person name="Yasawong M."/>
            <person name="Brambilla E.M."/>
            <person name="Rohde M."/>
            <person name="Sikorski J."/>
            <person name="Goker M."/>
            <person name="Detter J.C."/>
            <person name="Woyke T."/>
            <person name="Bristow J."/>
            <person name="Eisen J.A."/>
            <person name="Markowitz V."/>
            <person name="Hugenholtz P."/>
            <person name="Kyrpides N.C."/>
            <person name="Klenk H.P."/>
        </authorList>
    </citation>
    <scope>NUCLEOTIDE SEQUENCE [LARGE SCALE GENOMIC DNA]</scope>
    <source>
        <strain evidence="6">ATCC 8368 / DSM 20162 / CCUG 35730 / CIP 100753 / JCM 10117 / KCTC 9821 / NBRC 16120 / NCIMB 702349 / NCTC 13040</strain>
    </source>
</reference>
<dbReference type="PROSITE" id="PS01124">
    <property type="entry name" value="HTH_ARAC_FAMILY_2"/>
    <property type="match status" value="1"/>
</dbReference>
<protein>
    <submittedName>
        <fullName evidence="5">Transcriptional regulator, AraC family</fullName>
    </submittedName>
</protein>
<keyword evidence="3" id="KW-0804">Transcription</keyword>
<dbReference type="GO" id="GO:0003700">
    <property type="term" value="F:DNA-binding transcription factor activity"/>
    <property type="evidence" value="ECO:0007669"/>
    <property type="project" value="InterPro"/>
</dbReference>
<dbReference type="PANTHER" id="PTHR47894">
    <property type="entry name" value="HTH-TYPE TRANSCRIPTIONAL REGULATOR GADX"/>
    <property type="match status" value="1"/>
</dbReference>
<accession>D5UXQ1</accession>
<dbReference type="PANTHER" id="PTHR47894:SF1">
    <property type="entry name" value="HTH-TYPE TRANSCRIPTIONAL REGULATOR VQSM"/>
    <property type="match status" value="1"/>
</dbReference>
<reference evidence="6" key="1">
    <citation type="submission" date="2010-03" db="EMBL/GenBank/DDBJ databases">
        <title>The complete chromosome of Tsukamurella paurometabola DSM 20162.</title>
        <authorList>
            <consortium name="US DOE Joint Genome Institute (JGI-PGF)"/>
            <person name="Lucas S."/>
            <person name="Copeland A."/>
            <person name="Lapidus A."/>
            <person name="Glavina del Rio T."/>
            <person name="Dalin E."/>
            <person name="Tice H."/>
            <person name="Bruce D."/>
            <person name="Goodwin L."/>
            <person name="Pitluck S."/>
            <person name="Kyrpides N."/>
            <person name="Mavromatis K."/>
            <person name="Ivanova N."/>
            <person name="Mikhailova N."/>
            <person name="Munk A.C."/>
            <person name="Brettin T."/>
            <person name="Detter J.C."/>
            <person name="Tapia R."/>
            <person name="Han C."/>
            <person name="Larimer F."/>
            <person name="Land M."/>
            <person name="Hauser L."/>
            <person name="Markowitz V."/>
            <person name="Cheng J.-F."/>
            <person name="Hugenholtz P."/>
            <person name="Woyke T."/>
            <person name="Wu D."/>
            <person name="Jando M."/>
            <person name="Brambilla E."/>
            <person name="Klenk H.-P."/>
            <person name="Eisen J.A."/>
        </authorList>
    </citation>
    <scope>NUCLEOTIDE SEQUENCE [LARGE SCALE GENOMIC DNA]</scope>
    <source>
        <strain evidence="6">ATCC 8368 / DSM 20162 / CCUG 35730 / CIP 100753 / JCM 10117 / KCTC 9821 / NBRC 16120 / NCIMB 702349 / NCTC 13040</strain>
    </source>
</reference>
<dbReference type="KEGG" id="tpr:Tpau_1519"/>
<evidence type="ECO:0000259" key="4">
    <source>
        <dbReference type="PROSITE" id="PS01124"/>
    </source>
</evidence>
<dbReference type="GO" id="GO:0000976">
    <property type="term" value="F:transcription cis-regulatory region binding"/>
    <property type="evidence" value="ECO:0007669"/>
    <property type="project" value="TreeGrafter"/>
</dbReference>
<dbReference type="eggNOG" id="COG2207">
    <property type="taxonomic scope" value="Bacteria"/>
</dbReference>
<dbReference type="SUPFAM" id="SSF46689">
    <property type="entry name" value="Homeodomain-like"/>
    <property type="match status" value="1"/>
</dbReference>
<dbReference type="HOGENOM" id="CLU_047522_3_2_11"/>
<sequence length="355" mass="37893">MLRLGQQGPLPPGARDHTAARPAPVVAYLIERLGREGHPVRAWADRAGIARIDRLSGLRLTFPQTVAFITEAVRAAPDRPLGLQVGARPLLQSFGMVGVAVQTADGLAAAVGIGLRLHEEAGSLVDFTVAEDARTVSVGVLPRSDVAEILPFLCEETLLSSLTLVRSALADEDLAPIGVELAYPAPSYADVYDDVFGCPVRFDAPRTAVTIPGHLLDLPLPGRQPAVHAAAVAACRGLIGTDDADELDHVWAVEQLLRADLARAATIATVARHLRTTERTLRRRLSDGGESFRSIHNRVRRERAESLLRSTSMPIGEVAAAVGFADARDFRRAFRAWTGRTPADLRGSGDGSVSG</sequence>
<dbReference type="Proteomes" id="UP000001213">
    <property type="component" value="Chromosome"/>
</dbReference>
<dbReference type="Pfam" id="PF12833">
    <property type="entry name" value="HTH_18"/>
    <property type="match status" value="1"/>
</dbReference>
<dbReference type="InterPro" id="IPR018060">
    <property type="entry name" value="HTH_AraC"/>
</dbReference>
<dbReference type="Pfam" id="PF12625">
    <property type="entry name" value="Arabinose_bd"/>
    <property type="match status" value="1"/>
</dbReference>
<dbReference type="SMART" id="SM00342">
    <property type="entry name" value="HTH_ARAC"/>
    <property type="match status" value="1"/>
</dbReference>
<dbReference type="AlphaFoldDB" id="D5UXQ1"/>
<organism evidence="5 6">
    <name type="scientific">Tsukamurella paurometabola (strain ATCC 8368 / DSM 20162 / CCUG 35730 / CIP 100753 / JCM 10117 / KCTC 9821 / NBRC 16120 / NCIMB 702349 / NCTC 13040)</name>
    <name type="common">Corynebacterium paurometabolum</name>
    <dbReference type="NCBI Taxonomy" id="521096"/>
    <lineage>
        <taxon>Bacteria</taxon>
        <taxon>Bacillati</taxon>
        <taxon>Actinomycetota</taxon>
        <taxon>Actinomycetes</taxon>
        <taxon>Mycobacteriales</taxon>
        <taxon>Tsukamurellaceae</taxon>
        <taxon>Tsukamurella</taxon>
    </lineage>
</organism>
<keyword evidence="6" id="KW-1185">Reference proteome</keyword>